<feature type="non-terminal residue" evidence="2">
    <location>
        <position position="533"/>
    </location>
</feature>
<sequence length="533" mass="56017">VKISGTDTAVDIYSYSYTDDSSNQQQTLVAFAHGSTNSFQSAIFEDEVADGSPEAGTFAAGYDFAGDGYTQVSGLFYTADGVDTDDTLSITVKSDTGATLKTGSAPITVTLVNDVPTVDVVARSGTEDTTVTFTPAQFSGQFTDGDGDSLVKIQITALPDAAQGELKLFDGSVDVAVTLDQEITYAQIQYLKFVPVADYNGSASFEWKGSDGTAYSAAASTVDISLSPTPDAPMITTPVSAIAAIEDQAKLIEGISISDADVEDADDQLSVTLSVSDGSLSVGDLQGSPVTLTGTLDQINGELAGAGRFYREDDGFNGLTPDEAGFTGGTPTPISGLDAVTQSRTEDIYTISTKQFIRLEYQSKTDAGTDFEVSKYREVESATADGQTTWSFRTGGQALVFDGSTDDTGITAPTAGAETNAAFTMVVAVTYDTTGQYWGQEQVTGKYKALELEGLAVYQKAGVRYEHDTLLDTLQALKDETTYSDDPFLSTLPANYLATLVPSSTSDTRVGSLQATNVTVNINGTDTAVDIYS</sequence>
<evidence type="ECO:0000313" key="2">
    <source>
        <dbReference type="EMBL" id="SVB59119.1"/>
    </source>
</evidence>
<accession>A0A382F8W5</accession>
<feature type="domain" description="Cadherin-like" evidence="1">
    <location>
        <begin position="112"/>
        <end position="220"/>
    </location>
</feature>
<dbReference type="AlphaFoldDB" id="A0A382F8W5"/>
<evidence type="ECO:0000259" key="1">
    <source>
        <dbReference type="Pfam" id="PF17892"/>
    </source>
</evidence>
<dbReference type="Pfam" id="PF17892">
    <property type="entry name" value="Cadherin_5"/>
    <property type="match status" value="1"/>
</dbReference>
<proteinExistence type="predicted"/>
<name>A0A382F8W5_9ZZZZ</name>
<protein>
    <recommendedName>
        <fullName evidence="1">Cadherin-like domain-containing protein</fullName>
    </recommendedName>
</protein>
<dbReference type="EMBL" id="UINC01048509">
    <property type="protein sequence ID" value="SVB59119.1"/>
    <property type="molecule type" value="Genomic_DNA"/>
</dbReference>
<reference evidence="2" key="1">
    <citation type="submission" date="2018-05" db="EMBL/GenBank/DDBJ databases">
        <authorList>
            <person name="Lanie J.A."/>
            <person name="Ng W.-L."/>
            <person name="Kazmierczak K.M."/>
            <person name="Andrzejewski T.M."/>
            <person name="Davidsen T.M."/>
            <person name="Wayne K.J."/>
            <person name="Tettelin H."/>
            <person name="Glass J.I."/>
            <person name="Rusch D."/>
            <person name="Podicherti R."/>
            <person name="Tsui H.-C.T."/>
            <person name="Winkler M.E."/>
        </authorList>
    </citation>
    <scope>NUCLEOTIDE SEQUENCE</scope>
</reference>
<feature type="non-terminal residue" evidence="2">
    <location>
        <position position="1"/>
    </location>
</feature>
<organism evidence="2">
    <name type="scientific">marine metagenome</name>
    <dbReference type="NCBI Taxonomy" id="408172"/>
    <lineage>
        <taxon>unclassified sequences</taxon>
        <taxon>metagenomes</taxon>
        <taxon>ecological metagenomes</taxon>
    </lineage>
</organism>
<gene>
    <name evidence="2" type="ORF">METZ01_LOCUS211973</name>
</gene>
<dbReference type="InterPro" id="IPR041690">
    <property type="entry name" value="Cadherin_5"/>
</dbReference>